<evidence type="ECO:0000313" key="4">
    <source>
        <dbReference type="Proteomes" id="UP000318297"/>
    </source>
</evidence>
<evidence type="ECO:0000259" key="2">
    <source>
        <dbReference type="SMART" id="SM00909"/>
    </source>
</evidence>
<reference evidence="3 4" key="1">
    <citation type="submission" date="2019-06" db="EMBL/GenBank/DDBJ databases">
        <title>Sequencing the genomes of 1000 actinobacteria strains.</title>
        <authorList>
            <person name="Klenk H.-P."/>
        </authorList>
    </citation>
    <scope>NUCLEOTIDE SEQUENCE [LARGE SCALE GENOMIC DNA]</scope>
    <source>
        <strain evidence="3 4">DSM 19560</strain>
    </source>
</reference>
<dbReference type="InterPro" id="IPR059026">
    <property type="entry name" value="LpqB_N"/>
</dbReference>
<keyword evidence="4" id="KW-1185">Reference proteome</keyword>
<protein>
    <submittedName>
        <fullName evidence="3">Sporulation and spore germination protein</fullName>
    </submittedName>
</protein>
<feature type="domain" description="GerMN" evidence="2">
    <location>
        <begin position="203"/>
        <end position="294"/>
    </location>
</feature>
<feature type="chain" id="PRO_5038490508" evidence="1">
    <location>
        <begin position="22"/>
        <end position="608"/>
    </location>
</feature>
<dbReference type="EMBL" id="VIVQ01000001">
    <property type="protein sequence ID" value="TWE12154.1"/>
    <property type="molecule type" value="Genomic_DNA"/>
</dbReference>
<dbReference type="Pfam" id="PF25976">
    <property type="entry name" value="LpqB_N"/>
    <property type="match status" value="1"/>
</dbReference>
<sequence>MRRATRWLLLMLAVLTLAGCAGLPSRSGVRAGVPVDNTPAPTQVEVNYPGPQPGARPQDIVSGFLAANAGLDQDYQKAREFLTTSASKEWDPTTVSIYSGSRPITVTPTGSSTVVATIRRTATLDATGHLTQEAGAEPYSAQFGLTKVGGQWRISSIPSGFGTFINATDFTGRLYQPETVFYAAATGHTLVPDTQWFPTTGLVTALATAILRGPPSWMSGMTMAPLPSGTRLQVASVPIDNNGVATVDLTEDALRASNTQRSGLWASMIATLAQVTSVQRVNVVVDGVRLAASGLPQTPLEPSDVGYQIDPGGATTVIARTSETALQWVDPVTGSAGSLNEHVTPNAGLPALPVVSQNWYHFAAIFGGTQLAAVSGSNSQLGRWINGKLTILPSFGSNLVKPSFGTIQTSDSGSLTELWVAGITDAGPAPHRAPDGTAAVWVINTSQPVANAQPQRVSVPWLDGGTILALKVAPDGTRVAMVVRDRNGVSHTYVSAIARNPKSDSAQSLGTPLTVATDITGVVDVTWVNGTTLAVLGADPTSGIVEPEQIQIGQFSSSLNVARGATSIMATGGDGAFYVTTNQNTVLTRVGAQWQPFGEARDVIVPGT</sequence>
<dbReference type="InterPro" id="IPR019606">
    <property type="entry name" value="GerMN"/>
</dbReference>
<dbReference type="Proteomes" id="UP000318297">
    <property type="component" value="Unassembled WGS sequence"/>
</dbReference>
<feature type="signal peptide" evidence="1">
    <location>
        <begin position="1"/>
        <end position="21"/>
    </location>
</feature>
<gene>
    <name evidence="3" type="ORF">BKA23_0950</name>
</gene>
<organism evidence="3 4">
    <name type="scientific">Rudaeicoccus suwonensis</name>
    <dbReference type="NCBI Taxonomy" id="657409"/>
    <lineage>
        <taxon>Bacteria</taxon>
        <taxon>Bacillati</taxon>
        <taxon>Actinomycetota</taxon>
        <taxon>Actinomycetes</taxon>
        <taxon>Micrococcales</taxon>
        <taxon>Dermacoccaceae</taxon>
        <taxon>Rudaeicoccus</taxon>
    </lineage>
</organism>
<dbReference type="PROSITE" id="PS51257">
    <property type="entry name" value="PROKAR_LIPOPROTEIN"/>
    <property type="match status" value="1"/>
</dbReference>
<keyword evidence="1" id="KW-0732">Signal</keyword>
<evidence type="ECO:0000313" key="3">
    <source>
        <dbReference type="EMBL" id="TWE12154.1"/>
    </source>
</evidence>
<accession>A0A561E953</accession>
<name>A0A561E953_9MICO</name>
<dbReference type="SMART" id="SM00909">
    <property type="entry name" value="Germane"/>
    <property type="match status" value="1"/>
</dbReference>
<dbReference type="OrthoDB" id="3226781at2"/>
<dbReference type="AlphaFoldDB" id="A0A561E953"/>
<dbReference type="InterPro" id="IPR018910">
    <property type="entry name" value="LpqB_C"/>
</dbReference>
<dbReference type="Pfam" id="PF10646">
    <property type="entry name" value="Germane"/>
    <property type="match status" value="1"/>
</dbReference>
<evidence type="ECO:0000256" key="1">
    <source>
        <dbReference type="SAM" id="SignalP"/>
    </source>
</evidence>
<dbReference type="Pfam" id="PF10647">
    <property type="entry name" value="Gmad1"/>
    <property type="match status" value="1"/>
</dbReference>
<proteinExistence type="predicted"/>
<dbReference type="RefSeq" id="WP_145225930.1">
    <property type="nucleotide sequence ID" value="NZ_VIVQ01000001.1"/>
</dbReference>
<comment type="caution">
    <text evidence="3">The sequence shown here is derived from an EMBL/GenBank/DDBJ whole genome shotgun (WGS) entry which is preliminary data.</text>
</comment>